<dbReference type="InterPro" id="IPR017972">
    <property type="entry name" value="Cyt_P450_CS"/>
</dbReference>
<dbReference type="GO" id="GO:0005506">
    <property type="term" value="F:iron ion binding"/>
    <property type="evidence" value="ECO:0007669"/>
    <property type="project" value="InterPro"/>
</dbReference>
<comment type="cofactor">
    <cofactor evidence="1 8">
        <name>heme</name>
        <dbReference type="ChEBI" id="CHEBI:30413"/>
    </cofactor>
</comment>
<evidence type="ECO:0000256" key="2">
    <source>
        <dbReference type="ARBA" id="ARBA00010617"/>
    </source>
</evidence>
<dbReference type="GO" id="GO:0020037">
    <property type="term" value="F:heme binding"/>
    <property type="evidence" value="ECO:0007669"/>
    <property type="project" value="InterPro"/>
</dbReference>
<dbReference type="GO" id="GO:0016705">
    <property type="term" value="F:oxidoreductase activity, acting on paired donors, with incorporation or reduction of molecular oxygen"/>
    <property type="evidence" value="ECO:0007669"/>
    <property type="project" value="InterPro"/>
</dbReference>
<evidence type="ECO:0000256" key="8">
    <source>
        <dbReference type="PIRSR" id="PIRSR602401-1"/>
    </source>
</evidence>
<organism evidence="11 12">
    <name type="scientific">Trichoderma arundinaceum</name>
    <dbReference type="NCBI Taxonomy" id="490622"/>
    <lineage>
        <taxon>Eukaryota</taxon>
        <taxon>Fungi</taxon>
        <taxon>Dikarya</taxon>
        <taxon>Ascomycota</taxon>
        <taxon>Pezizomycotina</taxon>
        <taxon>Sordariomycetes</taxon>
        <taxon>Hypocreomycetidae</taxon>
        <taxon>Hypocreales</taxon>
        <taxon>Hypocreaceae</taxon>
        <taxon>Trichoderma</taxon>
    </lineage>
</organism>
<name>A0A395P173_TRIAR</name>
<dbReference type="InterPro" id="IPR036396">
    <property type="entry name" value="Cyt_P450_sf"/>
</dbReference>
<reference evidence="11 12" key="1">
    <citation type="journal article" date="2018" name="PLoS Pathog.">
        <title>Evolution of structural diversity of trichothecenes, a family of toxins produced by plant pathogenic and entomopathogenic fungi.</title>
        <authorList>
            <person name="Proctor R.H."/>
            <person name="McCormick S.P."/>
            <person name="Kim H.S."/>
            <person name="Cardoza R.E."/>
            <person name="Stanley A.M."/>
            <person name="Lindo L."/>
            <person name="Kelly A."/>
            <person name="Brown D.W."/>
            <person name="Lee T."/>
            <person name="Vaughan M.M."/>
            <person name="Alexander N.J."/>
            <person name="Busman M."/>
            <person name="Gutierrez S."/>
        </authorList>
    </citation>
    <scope>NUCLEOTIDE SEQUENCE [LARGE SCALE GENOMIC DNA]</scope>
    <source>
        <strain evidence="11 12">IBT 40837</strain>
    </source>
</reference>
<evidence type="ECO:0000256" key="1">
    <source>
        <dbReference type="ARBA" id="ARBA00001971"/>
    </source>
</evidence>
<proteinExistence type="inferred from homology"/>
<gene>
    <name evidence="11" type="ORF">TARUN_98</name>
</gene>
<evidence type="ECO:0000256" key="6">
    <source>
        <dbReference type="ARBA" id="ARBA00023004"/>
    </source>
</evidence>
<evidence type="ECO:0000256" key="7">
    <source>
        <dbReference type="ARBA" id="ARBA00023033"/>
    </source>
</evidence>
<dbReference type="GO" id="GO:0004497">
    <property type="term" value="F:monooxygenase activity"/>
    <property type="evidence" value="ECO:0007669"/>
    <property type="project" value="UniProtKB-KW"/>
</dbReference>
<keyword evidence="5 9" id="KW-0560">Oxidoreductase</keyword>
<keyword evidence="12" id="KW-1185">Reference proteome</keyword>
<keyword evidence="4 8" id="KW-0479">Metal-binding</keyword>
<evidence type="ECO:0000256" key="5">
    <source>
        <dbReference type="ARBA" id="ARBA00023002"/>
    </source>
</evidence>
<dbReference type="PRINTS" id="PR00385">
    <property type="entry name" value="P450"/>
</dbReference>
<protein>
    <submittedName>
        <fullName evidence="11">O-methylsterigmatocystin oxidoreductase</fullName>
    </submittedName>
</protein>
<dbReference type="Gene3D" id="1.10.630.10">
    <property type="entry name" value="Cytochrome P450"/>
    <property type="match status" value="1"/>
</dbReference>
<comment type="caution">
    <text evidence="11">The sequence shown here is derived from an EMBL/GenBank/DDBJ whole genome shotgun (WGS) entry which is preliminary data.</text>
</comment>
<dbReference type="AlphaFoldDB" id="A0A395P173"/>
<dbReference type="InterPro" id="IPR050364">
    <property type="entry name" value="Cytochrome_P450_fung"/>
</dbReference>
<sequence length="532" mass="60082">MATTLLVKSLIVVVGYLIYSRFLRKHKNLPPGPKGVPLLGNIFNLPSKDQLEYEHWNSLSDKYGPIASVTVFGQPMIFIADKEIAQDILEKKSLTSSGRPVFHFANCCGYTDVITLQQLGKQFKSERKAMHQTLGTKTLVSKYADVQEKEVGRMLLRTLKTPEKIFDHLETEADAFILKIIYDYTVDPHGRDPLVGLIQRSVTNFARVAVPFARLVEFIPALQRLPDGFPGTGFKEEAKHYREEIRVGVDVPFNFVRKQMSSRNRTNSYVASLVQDYLGDSDELSSADARTIKWSAAALHAGAAETTVSTLLCFLLAMIKFPEAQRRAQEEVDRVTGGARLPVLSDREKMPFIEAMVTETLRWLPIVPLGIVHTASEDITYKGYDIPKGAYIFPEVWRFMQDPSVYPDPKKFDPERFLEPRNEPDPRWAVFGFGRRVCPGRYLADSALFLNLAYLVAVFDIGKATDEQGNEIEPKIEVARGMIARPKSFPLKVTPRSEKYVELIKAVERDHPWEEGDGSQLGELPPLTTEKK</sequence>
<evidence type="ECO:0000256" key="9">
    <source>
        <dbReference type="RuleBase" id="RU000461"/>
    </source>
</evidence>
<dbReference type="InterPro" id="IPR001128">
    <property type="entry name" value="Cyt_P450"/>
</dbReference>
<dbReference type="Pfam" id="PF00067">
    <property type="entry name" value="p450"/>
    <property type="match status" value="1"/>
</dbReference>
<dbReference type="PROSITE" id="PS00086">
    <property type="entry name" value="CYTOCHROME_P450"/>
    <property type="match status" value="1"/>
</dbReference>
<evidence type="ECO:0000313" key="11">
    <source>
        <dbReference type="EMBL" id="RFU82096.1"/>
    </source>
</evidence>
<dbReference type="SUPFAM" id="SSF48264">
    <property type="entry name" value="Cytochrome P450"/>
    <property type="match status" value="1"/>
</dbReference>
<dbReference type="STRING" id="490622.A0A395P173"/>
<evidence type="ECO:0000256" key="10">
    <source>
        <dbReference type="SAM" id="MobiDB-lite"/>
    </source>
</evidence>
<evidence type="ECO:0000256" key="4">
    <source>
        <dbReference type="ARBA" id="ARBA00022723"/>
    </source>
</evidence>
<feature type="region of interest" description="Disordered" evidence="10">
    <location>
        <begin position="511"/>
        <end position="532"/>
    </location>
</feature>
<keyword evidence="3 8" id="KW-0349">Heme</keyword>
<dbReference type="Proteomes" id="UP000266272">
    <property type="component" value="Unassembled WGS sequence"/>
</dbReference>
<keyword evidence="6 8" id="KW-0408">Iron</keyword>
<dbReference type="OrthoDB" id="2789670at2759"/>
<feature type="binding site" description="axial binding residue" evidence="8">
    <location>
        <position position="438"/>
    </location>
    <ligand>
        <name>heme</name>
        <dbReference type="ChEBI" id="CHEBI:30413"/>
    </ligand>
    <ligandPart>
        <name>Fe</name>
        <dbReference type="ChEBI" id="CHEBI:18248"/>
    </ligandPart>
</feature>
<dbReference type="EMBL" id="PXOA01000008">
    <property type="protein sequence ID" value="RFU82096.1"/>
    <property type="molecule type" value="Genomic_DNA"/>
</dbReference>
<evidence type="ECO:0000313" key="12">
    <source>
        <dbReference type="Proteomes" id="UP000266272"/>
    </source>
</evidence>
<dbReference type="PANTHER" id="PTHR46300">
    <property type="entry name" value="P450, PUTATIVE (EUROFUNG)-RELATED-RELATED"/>
    <property type="match status" value="1"/>
</dbReference>
<evidence type="ECO:0000256" key="3">
    <source>
        <dbReference type="ARBA" id="ARBA00022617"/>
    </source>
</evidence>
<dbReference type="PANTHER" id="PTHR46300:SF7">
    <property type="entry name" value="P450, PUTATIVE (EUROFUNG)-RELATED"/>
    <property type="match status" value="1"/>
</dbReference>
<dbReference type="CDD" id="cd11065">
    <property type="entry name" value="CYP64-like"/>
    <property type="match status" value="1"/>
</dbReference>
<dbReference type="PRINTS" id="PR00463">
    <property type="entry name" value="EP450I"/>
</dbReference>
<keyword evidence="7 9" id="KW-0503">Monooxygenase</keyword>
<accession>A0A395P173</accession>
<comment type="similarity">
    <text evidence="2 9">Belongs to the cytochrome P450 family.</text>
</comment>
<dbReference type="InterPro" id="IPR002401">
    <property type="entry name" value="Cyt_P450_E_grp-I"/>
</dbReference>